<proteinExistence type="predicted"/>
<feature type="region of interest" description="Disordered" evidence="1">
    <location>
        <begin position="30"/>
        <end position="102"/>
    </location>
</feature>
<dbReference type="Pfam" id="PF26163">
    <property type="entry name" value="mS26"/>
    <property type="match status" value="1"/>
</dbReference>
<dbReference type="OrthoDB" id="5223508at2759"/>
<dbReference type="EMBL" id="MU003774">
    <property type="protein sequence ID" value="KAF2723939.1"/>
    <property type="molecule type" value="Genomic_DNA"/>
</dbReference>
<accession>A0A9P4QCL9</accession>
<dbReference type="InterPro" id="IPR058940">
    <property type="entry name" value="mS26_fungi"/>
</dbReference>
<feature type="compositionally biased region" description="Basic and acidic residues" evidence="1">
    <location>
        <begin position="317"/>
        <end position="333"/>
    </location>
</feature>
<feature type="compositionally biased region" description="Basic and acidic residues" evidence="1">
    <location>
        <begin position="89"/>
        <end position="102"/>
    </location>
</feature>
<protein>
    <submittedName>
        <fullName evidence="2">Uncharacterized protein</fullName>
    </submittedName>
</protein>
<dbReference type="Proteomes" id="UP000799441">
    <property type="component" value="Unassembled WGS sequence"/>
</dbReference>
<evidence type="ECO:0000313" key="2">
    <source>
        <dbReference type="EMBL" id="KAF2723939.1"/>
    </source>
</evidence>
<dbReference type="AlphaFoldDB" id="A0A9P4QCL9"/>
<feature type="region of interest" description="Disordered" evidence="1">
    <location>
        <begin position="304"/>
        <end position="333"/>
    </location>
</feature>
<gene>
    <name evidence="2" type="ORF">K431DRAFT_282636</name>
</gene>
<sequence length="333" mass="37513">MPPRASLSGPLRGWQCAKCRTYCNTARFQTHGPESPRYMPVPDPPQSTIPDRPSVKGVLPVPRDIFAGSRGKDLSDPAEIAKATPLPKHQKEPKKGSREEWKAKLAVQRRQNLREGITALRARKTKTETALSQRGLRRQKENFRLAHAPEREDERLTAPSHGLDLDALYHGGLRDPTRAQRLETKRDNYARHQELKREARMDDLHTLYTNARHFIVSNQQLEDAIDAAFGTPAQPITFGRGSSDPILRGFGSRNEPNHSIWAHGRPETVAEMAKTAEGGKGVSGDAIGMASVNRERVRKIGEMLTGGKMVDPEDDDVYLREKEEMERRREGRR</sequence>
<evidence type="ECO:0000313" key="3">
    <source>
        <dbReference type="Proteomes" id="UP000799441"/>
    </source>
</evidence>
<reference evidence="2" key="1">
    <citation type="journal article" date="2020" name="Stud. Mycol.">
        <title>101 Dothideomycetes genomes: a test case for predicting lifestyles and emergence of pathogens.</title>
        <authorList>
            <person name="Haridas S."/>
            <person name="Albert R."/>
            <person name="Binder M."/>
            <person name="Bloem J."/>
            <person name="Labutti K."/>
            <person name="Salamov A."/>
            <person name="Andreopoulos B."/>
            <person name="Baker S."/>
            <person name="Barry K."/>
            <person name="Bills G."/>
            <person name="Bluhm B."/>
            <person name="Cannon C."/>
            <person name="Castanera R."/>
            <person name="Culley D."/>
            <person name="Daum C."/>
            <person name="Ezra D."/>
            <person name="Gonzalez J."/>
            <person name="Henrissat B."/>
            <person name="Kuo A."/>
            <person name="Liang C."/>
            <person name="Lipzen A."/>
            <person name="Lutzoni F."/>
            <person name="Magnuson J."/>
            <person name="Mondo S."/>
            <person name="Nolan M."/>
            <person name="Ohm R."/>
            <person name="Pangilinan J."/>
            <person name="Park H.-J."/>
            <person name="Ramirez L."/>
            <person name="Alfaro M."/>
            <person name="Sun H."/>
            <person name="Tritt A."/>
            <person name="Yoshinaga Y."/>
            <person name="Zwiers L.-H."/>
            <person name="Turgeon B."/>
            <person name="Goodwin S."/>
            <person name="Spatafora J."/>
            <person name="Crous P."/>
            <person name="Grigoriev I."/>
        </authorList>
    </citation>
    <scope>NUCLEOTIDE SEQUENCE</scope>
    <source>
        <strain evidence="2">CBS 116435</strain>
    </source>
</reference>
<keyword evidence="3" id="KW-1185">Reference proteome</keyword>
<comment type="caution">
    <text evidence="2">The sequence shown here is derived from an EMBL/GenBank/DDBJ whole genome shotgun (WGS) entry which is preliminary data.</text>
</comment>
<evidence type="ECO:0000256" key="1">
    <source>
        <dbReference type="SAM" id="MobiDB-lite"/>
    </source>
</evidence>
<name>A0A9P4QCL9_9PEZI</name>
<dbReference type="CDD" id="cd23703">
    <property type="entry name" value="mS26_PET12"/>
    <property type="match status" value="1"/>
</dbReference>
<organism evidence="2 3">
    <name type="scientific">Polychaeton citri CBS 116435</name>
    <dbReference type="NCBI Taxonomy" id="1314669"/>
    <lineage>
        <taxon>Eukaryota</taxon>
        <taxon>Fungi</taxon>
        <taxon>Dikarya</taxon>
        <taxon>Ascomycota</taxon>
        <taxon>Pezizomycotina</taxon>
        <taxon>Dothideomycetes</taxon>
        <taxon>Dothideomycetidae</taxon>
        <taxon>Capnodiales</taxon>
        <taxon>Capnodiaceae</taxon>
        <taxon>Polychaeton</taxon>
    </lineage>
</organism>